<comment type="subcellular location">
    <subcellularLocation>
        <location evidence="1">Secreted</location>
    </subcellularLocation>
</comment>
<reference evidence="7 8" key="2">
    <citation type="journal article" date="2017" name="Genome Biol.">
        <title>New reference genome sequences of hot pepper reveal the massive evolution of plant disease-resistance genes by retroduplication.</title>
        <authorList>
            <person name="Kim S."/>
            <person name="Park J."/>
            <person name="Yeom S.I."/>
            <person name="Kim Y.M."/>
            <person name="Seo E."/>
            <person name="Kim K.T."/>
            <person name="Kim M.S."/>
            <person name="Lee J.M."/>
            <person name="Cheong K."/>
            <person name="Shin H.S."/>
            <person name="Kim S.B."/>
            <person name="Han K."/>
            <person name="Lee J."/>
            <person name="Park M."/>
            <person name="Lee H.A."/>
            <person name="Lee H.Y."/>
            <person name="Lee Y."/>
            <person name="Oh S."/>
            <person name="Lee J.H."/>
            <person name="Choi E."/>
            <person name="Choi E."/>
            <person name="Lee S.E."/>
            <person name="Jeon J."/>
            <person name="Kim H."/>
            <person name="Choi G."/>
            <person name="Song H."/>
            <person name="Lee J."/>
            <person name="Lee S.C."/>
            <person name="Kwon J.K."/>
            <person name="Lee H.Y."/>
            <person name="Koo N."/>
            <person name="Hong Y."/>
            <person name="Kim R.W."/>
            <person name="Kang W.H."/>
            <person name="Huh J.H."/>
            <person name="Kang B.C."/>
            <person name="Yang T.J."/>
            <person name="Lee Y.H."/>
            <person name="Bennetzen J.L."/>
            <person name="Choi D."/>
        </authorList>
    </citation>
    <scope>NUCLEOTIDE SEQUENCE [LARGE SCALE GENOMIC DNA]</scope>
    <source>
        <strain evidence="8">cv. CM334</strain>
    </source>
</reference>
<dbReference type="Pfam" id="PF05498">
    <property type="entry name" value="RALF"/>
    <property type="match status" value="1"/>
</dbReference>
<protein>
    <submittedName>
        <fullName evidence="7">Uncharacterized protein</fullName>
    </submittedName>
</protein>
<dbReference type="Proteomes" id="UP000222542">
    <property type="component" value="Unassembled WGS sequence"/>
</dbReference>
<evidence type="ECO:0000256" key="6">
    <source>
        <dbReference type="ARBA" id="ARBA00023157"/>
    </source>
</evidence>
<evidence type="ECO:0000256" key="3">
    <source>
        <dbReference type="ARBA" id="ARBA00022525"/>
    </source>
</evidence>
<evidence type="ECO:0000256" key="5">
    <source>
        <dbReference type="ARBA" id="ARBA00022729"/>
    </source>
</evidence>
<evidence type="ECO:0000313" key="8">
    <source>
        <dbReference type="Proteomes" id="UP000222542"/>
    </source>
</evidence>
<evidence type="ECO:0000313" key="7">
    <source>
        <dbReference type="EMBL" id="PHT80896.1"/>
    </source>
</evidence>
<keyword evidence="8" id="KW-1185">Reference proteome</keyword>
<dbReference type="GO" id="GO:0005576">
    <property type="term" value="C:extracellular region"/>
    <property type="evidence" value="ECO:0007669"/>
    <property type="project" value="UniProtKB-SubCell"/>
</dbReference>
<dbReference type="AlphaFoldDB" id="A0A2G2ZFX3"/>
<comment type="similarity">
    <text evidence="2">Belongs to the plant rapid alkalinization factor (RALF) family.</text>
</comment>
<dbReference type="InterPro" id="IPR008801">
    <property type="entry name" value="RALF"/>
</dbReference>
<dbReference type="GO" id="GO:0005179">
    <property type="term" value="F:hormone activity"/>
    <property type="evidence" value="ECO:0007669"/>
    <property type="project" value="UniProtKB-KW"/>
</dbReference>
<organism evidence="7 8">
    <name type="scientific">Capsicum annuum</name>
    <name type="common">Capsicum pepper</name>
    <dbReference type="NCBI Taxonomy" id="4072"/>
    <lineage>
        <taxon>Eukaryota</taxon>
        <taxon>Viridiplantae</taxon>
        <taxon>Streptophyta</taxon>
        <taxon>Embryophyta</taxon>
        <taxon>Tracheophyta</taxon>
        <taxon>Spermatophyta</taxon>
        <taxon>Magnoliopsida</taxon>
        <taxon>eudicotyledons</taxon>
        <taxon>Gunneridae</taxon>
        <taxon>Pentapetalae</taxon>
        <taxon>asterids</taxon>
        <taxon>lamiids</taxon>
        <taxon>Solanales</taxon>
        <taxon>Solanaceae</taxon>
        <taxon>Solanoideae</taxon>
        <taxon>Capsiceae</taxon>
        <taxon>Capsicum</taxon>
    </lineage>
</organism>
<evidence type="ECO:0000256" key="2">
    <source>
        <dbReference type="ARBA" id="ARBA00009178"/>
    </source>
</evidence>
<reference evidence="7 8" key="1">
    <citation type="journal article" date="2014" name="Nat. Genet.">
        <title>Genome sequence of the hot pepper provides insights into the evolution of pungency in Capsicum species.</title>
        <authorList>
            <person name="Kim S."/>
            <person name="Park M."/>
            <person name="Yeom S.I."/>
            <person name="Kim Y.M."/>
            <person name="Lee J.M."/>
            <person name="Lee H.A."/>
            <person name="Seo E."/>
            <person name="Choi J."/>
            <person name="Cheong K."/>
            <person name="Kim K.T."/>
            <person name="Jung K."/>
            <person name="Lee G.W."/>
            <person name="Oh S.K."/>
            <person name="Bae C."/>
            <person name="Kim S.B."/>
            <person name="Lee H.Y."/>
            <person name="Kim S.Y."/>
            <person name="Kim M.S."/>
            <person name="Kang B.C."/>
            <person name="Jo Y.D."/>
            <person name="Yang H.B."/>
            <person name="Jeong H.J."/>
            <person name="Kang W.H."/>
            <person name="Kwon J.K."/>
            <person name="Shin C."/>
            <person name="Lim J.Y."/>
            <person name="Park J.H."/>
            <person name="Huh J.H."/>
            <person name="Kim J.S."/>
            <person name="Kim B.D."/>
            <person name="Cohen O."/>
            <person name="Paran I."/>
            <person name="Suh M.C."/>
            <person name="Lee S.B."/>
            <person name="Kim Y.K."/>
            <person name="Shin Y."/>
            <person name="Noh S.J."/>
            <person name="Park J."/>
            <person name="Seo Y.S."/>
            <person name="Kwon S.Y."/>
            <person name="Kim H.A."/>
            <person name="Park J.M."/>
            <person name="Kim H.J."/>
            <person name="Choi S.B."/>
            <person name="Bosland P.W."/>
            <person name="Reeves G."/>
            <person name="Jo S.H."/>
            <person name="Lee B.W."/>
            <person name="Cho H.T."/>
            <person name="Choi H.S."/>
            <person name="Lee M.S."/>
            <person name="Yu Y."/>
            <person name="Do Choi Y."/>
            <person name="Park B.S."/>
            <person name="van Deynze A."/>
            <person name="Ashrafi H."/>
            <person name="Hill T."/>
            <person name="Kim W.T."/>
            <person name="Pai H.S."/>
            <person name="Ahn H.K."/>
            <person name="Yeam I."/>
            <person name="Giovannoni J.J."/>
            <person name="Rose J.K."/>
            <person name="Sorensen I."/>
            <person name="Lee S.J."/>
            <person name="Kim R.W."/>
            <person name="Choi I.Y."/>
            <person name="Choi B.S."/>
            <person name="Lim J.S."/>
            <person name="Lee Y.H."/>
            <person name="Choi D."/>
        </authorList>
    </citation>
    <scope>NUCLEOTIDE SEQUENCE [LARGE SCALE GENOMIC DNA]</scope>
    <source>
        <strain evidence="8">cv. CM334</strain>
    </source>
</reference>
<dbReference type="EMBL" id="AYRZ02000005">
    <property type="protein sequence ID" value="PHT80896.1"/>
    <property type="molecule type" value="Genomic_DNA"/>
</dbReference>
<proteinExistence type="inferred from homology"/>
<evidence type="ECO:0000256" key="1">
    <source>
        <dbReference type="ARBA" id="ARBA00004613"/>
    </source>
</evidence>
<gene>
    <name evidence="7" type="ORF">T459_13911</name>
</gene>
<sequence>MISYDAMRSNTISCNRTLGNMVNYRPTKQANNAYNRGCSPLTRCPNKSVTKSEYPLRVSEI</sequence>
<comment type="caution">
    <text evidence="7">The sequence shown here is derived from an EMBL/GenBank/DDBJ whole genome shotgun (WGS) entry which is preliminary data.</text>
</comment>
<dbReference type="Gramene" id="PHT80896">
    <property type="protein sequence ID" value="PHT80896"/>
    <property type="gene ID" value="T459_13911"/>
</dbReference>
<keyword evidence="3" id="KW-0964">Secreted</keyword>
<keyword evidence="6" id="KW-1015">Disulfide bond</keyword>
<keyword evidence="5" id="KW-0732">Signal</keyword>
<keyword evidence="4" id="KW-0372">Hormone</keyword>
<evidence type="ECO:0000256" key="4">
    <source>
        <dbReference type="ARBA" id="ARBA00022702"/>
    </source>
</evidence>
<name>A0A2G2ZFX3_CAPAN</name>
<accession>A0A2G2ZFX3</accession>